<keyword evidence="2" id="KW-0255">Endonuclease</keyword>
<keyword evidence="2" id="KW-0269">Exonuclease</keyword>
<dbReference type="AlphaFoldDB" id="F2K2Y7"/>
<gene>
    <name evidence="2" type="ordered locus">Marme_3158</name>
</gene>
<proteinExistence type="predicted"/>
<dbReference type="RefSeq" id="WP_013662278.1">
    <property type="nucleotide sequence ID" value="NC_015276.1"/>
</dbReference>
<keyword evidence="2" id="KW-0540">Nuclease</keyword>
<accession>F2K2Y7</accession>
<dbReference type="InterPro" id="IPR005135">
    <property type="entry name" value="Endo/exonuclease/phosphatase"/>
</dbReference>
<dbReference type="SUPFAM" id="SSF56219">
    <property type="entry name" value="DNase I-like"/>
    <property type="match status" value="1"/>
</dbReference>
<sequence>MVAFRVATFNVAFSRTYSGELEAAIDRGTDKQVSAVRRIVERYSPDVLLLNEVDYSPNSLLKDKLMRLLSGSKKPPFRYVFFEPVNTGIPSGFDLDRDGIVGCEASDAWGFGSYPGQYGMMLLSRYPINIERSRTFRRFLWKDLPKAQLPTLGDGCDYYTPEELELFPLSSKSHWDVCVEVDGIPISFLCSHPTPPVFDGAERRNFHRNQDEINFWRYYLDGSSALVDDSGHKGGIENEHFVVLGDLNASPYEGEASKTSIQALLSHSKIQMTELPKRLGWNPISNAAYHTASWGLGVDYVLPCKRLSPVKQEVVWPDRHSETLFNDCLIASDHRMVYADLVVM</sequence>
<dbReference type="STRING" id="717774.Marme_3158"/>
<dbReference type="eggNOG" id="COG4222">
    <property type="taxonomic scope" value="Bacteria"/>
</dbReference>
<keyword evidence="2" id="KW-0378">Hydrolase</keyword>
<reference evidence="2 3" key="1">
    <citation type="journal article" date="2012" name="Stand. Genomic Sci.">
        <title>Complete genome sequence of the melanogenic marine bacterium Marinomonas mediterranea type strain (MMB-1(T)).</title>
        <authorList>
            <person name="Lucas-Elio P."/>
            <person name="Goodwin L."/>
            <person name="Woyke T."/>
            <person name="Pitluck S."/>
            <person name="Nolan M."/>
            <person name="Kyrpides N.C."/>
            <person name="Detter J.C."/>
            <person name="Copeland A."/>
            <person name="Teshima H."/>
            <person name="Bruce D."/>
            <person name="Detter C."/>
            <person name="Tapia R."/>
            <person name="Han S."/>
            <person name="Land M.L."/>
            <person name="Ivanova N."/>
            <person name="Mikhailova N."/>
            <person name="Johnston A.W."/>
            <person name="Sanchez-Amat A."/>
        </authorList>
    </citation>
    <scope>NUCLEOTIDE SEQUENCE [LARGE SCALE GENOMIC DNA]</scope>
    <source>
        <strain evidence="3">ATCC 700492 / JCM 21426 / NBRC 103028 / MMB-1</strain>
    </source>
</reference>
<dbReference type="Proteomes" id="UP000001062">
    <property type="component" value="Chromosome"/>
</dbReference>
<organism evidence="2 3">
    <name type="scientific">Marinomonas mediterranea (strain ATCC 700492 / JCM 21426 / NBRC 103028 / MMB-1)</name>
    <dbReference type="NCBI Taxonomy" id="717774"/>
    <lineage>
        <taxon>Bacteria</taxon>
        <taxon>Pseudomonadati</taxon>
        <taxon>Pseudomonadota</taxon>
        <taxon>Gammaproteobacteria</taxon>
        <taxon>Oceanospirillales</taxon>
        <taxon>Oceanospirillaceae</taxon>
        <taxon>Marinomonas</taxon>
    </lineage>
</organism>
<dbReference type="InterPro" id="IPR036691">
    <property type="entry name" value="Endo/exonu/phosph_ase_sf"/>
</dbReference>
<evidence type="ECO:0000313" key="2">
    <source>
        <dbReference type="EMBL" id="ADZ92376.1"/>
    </source>
</evidence>
<dbReference type="Pfam" id="PF03372">
    <property type="entry name" value="Exo_endo_phos"/>
    <property type="match status" value="1"/>
</dbReference>
<evidence type="ECO:0000259" key="1">
    <source>
        <dbReference type="Pfam" id="PF03372"/>
    </source>
</evidence>
<protein>
    <submittedName>
        <fullName evidence="2">Endonuclease/exonuclease/phosphatase</fullName>
    </submittedName>
</protein>
<dbReference type="GO" id="GO:0004519">
    <property type="term" value="F:endonuclease activity"/>
    <property type="evidence" value="ECO:0007669"/>
    <property type="project" value="UniProtKB-KW"/>
</dbReference>
<dbReference type="KEGG" id="mme:Marme_3158"/>
<dbReference type="OrthoDB" id="292013at2"/>
<keyword evidence="3" id="KW-1185">Reference proteome</keyword>
<dbReference type="HOGENOM" id="CLU_042670_1_0_6"/>
<feature type="domain" description="Endonuclease/exonuclease/phosphatase" evidence="1">
    <location>
        <begin position="7"/>
        <end position="334"/>
    </location>
</feature>
<dbReference type="PATRIC" id="fig|717774.3.peg.3249"/>
<dbReference type="EMBL" id="CP002583">
    <property type="protein sequence ID" value="ADZ92376.1"/>
    <property type="molecule type" value="Genomic_DNA"/>
</dbReference>
<dbReference type="Gene3D" id="3.60.10.10">
    <property type="entry name" value="Endonuclease/exonuclease/phosphatase"/>
    <property type="match status" value="1"/>
</dbReference>
<dbReference type="GO" id="GO:0004527">
    <property type="term" value="F:exonuclease activity"/>
    <property type="evidence" value="ECO:0007669"/>
    <property type="project" value="UniProtKB-KW"/>
</dbReference>
<name>F2K2Y7_MARM1</name>
<evidence type="ECO:0000313" key="3">
    <source>
        <dbReference type="Proteomes" id="UP000001062"/>
    </source>
</evidence>